<reference evidence="4 5" key="1">
    <citation type="journal article" date="2012" name="BMC Genomics">
        <title>Comparative genomics of the white-rot fungi, Phanerochaete carnosa and P. chrysosporium, to elucidate the genetic basis of the distinct wood types they colonize.</title>
        <authorList>
            <person name="Suzuki H."/>
            <person name="MacDonald J."/>
            <person name="Syed K."/>
            <person name="Salamov A."/>
            <person name="Hori C."/>
            <person name="Aerts A."/>
            <person name="Henrissat B."/>
            <person name="Wiebenga A."/>
            <person name="vanKuyk P.A."/>
            <person name="Barry K."/>
            <person name="Lindquist E."/>
            <person name="LaButti K."/>
            <person name="Lapidus A."/>
            <person name="Lucas S."/>
            <person name="Coutinho P."/>
            <person name="Gong Y."/>
            <person name="Samejima M."/>
            <person name="Mahadevan R."/>
            <person name="Abou-Zaid M."/>
            <person name="de Vries R.P."/>
            <person name="Igarashi K."/>
            <person name="Yadav J.S."/>
            <person name="Grigoriev I.V."/>
            <person name="Master E.R."/>
        </authorList>
    </citation>
    <scope>NUCLEOTIDE SEQUENCE [LARGE SCALE GENOMIC DNA]</scope>
    <source>
        <strain evidence="4 5">HHB-10118-sp</strain>
    </source>
</reference>
<feature type="region of interest" description="Disordered" evidence="1">
    <location>
        <begin position="354"/>
        <end position="383"/>
    </location>
</feature>
<protein>
    <submittedName>
        <fullName evidence="4">Uncharacterized protein</fullName>
    </submittedName>
</protein>
<evidence type="ECO:0000256" key="1">
    <source>
        <dbReference type="SAM" id="MobiDB-lite"/>
    </source>
</evidence>
<dbReference type="OrthoDB" id="2563021at2759"/>
<evidence type="ECO:0000313" key="4">
    <source>
        <dbReference type="EMBL" id="EKM50600.1"/>
    </source>
</evidence>
<dbReference type="STRING" id="650164.K5VUV5"/>
<dbReference type="HOGENOM" id="CLU_721811_0_0_1"/>
<dbReference type="KEGG" id="pco:PHACADRAFT_200542"/>
<sequence>MAPYYLHVFTSAFVVPFVVPAGSGLSFDWPVPWIPDTQYQICMFDSANNTGGCQDIYTVYPNTTVNDPPTCSNVTYPRPNQVLGVTASTSTGGFSQYGWIDQCTDISVKPTNGTPPYTFTVAPTLRPPYIIASDTMNTMNWTVSLSWGSSFFISLTDSSGMLWAQGPLHSGSGASTACLDSNGHVLPSETLRIKPWVAAVSSAGSIVVSLLGAFLFMRYQARRALRKGHAVFKQGSKQKEHRKFSLQTLVERDAVDQDEPFMETPSAELGESSIDFAHSAAVTRITANSGYANTSGDSAEVAPRRTLPQPVRIVPLDEHNAYLDDRVIDISSMRELDLPPRYYSPLDAGFQFHRSSQRTPSRRPLPTPPEPTFSISKGAGPVA</sequence>
<feature type="chain" id="PRO_5003890222" evidence="3">
    <location>
        <begin position="25"/>
        <end position="383"/>
    </location>
</feature>
<dbReference type="RefSeq" id="XP_007400869.1">
    <property type="nucleotide sequence ID" value="XM_007400807.1"/>
</dbReference>
<dbReference type="GeneID" id="18911519"/>
<dbReference type="Proteomes" id="UP000008370">
    <property type="component" value="Unassembled WGS sequence"/>
</dbReference>
<proteinExistence type="predicted"/>
<feature type="transmembrane region" description="Helical" evidence="2">
    <location>
        <begin position="196"/>
        <end position="217"/>
    </location>
</feature>
<evidence type="ECO:0000256" key="2">
    <source>
        <dbReference type="SAM" id="Phobius"/>
    </source>
</evidence>
<keyword evidence="2" id="KW-0812">Transmembrane</keyword>
<dbReference type="EMBL" id="JH930478">
    <property type="protein sequence ID" value="EKM50600.1"/>
    <property type="molecule type" value="Genomic_DNA"/>
</dbReference>
<keyword evidence="2" id="KW-0472">Membrane</keyword>
<dbReference type="AlphaFoldDB" id="K5VUV5"/>
<gene>
    <name evidence="4" type="ORF">PHACADRAFT_200542</name>
</gene>
<accession>K5VUV5</accession>
<evidence type="ECO:0000313" key="5">
    <source>
        <dbReference type="Proteomes" id="UP000008370"/>
    </source>
</evidence>
<keyword evidence="3" id="KW-0732">Signal</keyword>
<keyword evidence="2" id="KW-1133">Transmembrane helix</keyword>
<dbReference type="InParanoid" id="K5VUV5"/>
<evidence type="ECO:0000256" key="3">
    <source>
        <dbReference type="SAM" id="SignalP"/>
    </source>
</evidence>
<keyword evidence="5" id="KW-1185">Reference proteome</keyword>
<name>K5VUV5_PHACS</name>
<feature type="signal peptide" evidence="3">
    <location>
        <begin position="1"/>
        <end position="24"/>
    </location>
</feature>
<organism evidence="4 5">
    <name type="scientific">Phanerochaete carnosa (strain HHB-10118-sp)</name>
    <name type="common">White-rot fungus</name>
    <name type="synonym">Peniophora carnosa</name>
    <dbReference type="NCBI Taxonomy" id="650164"/>
    <lineage>
        <taxon>Eukaryota</taxon>
        <taxon>Fungi</taxon>
        <taxon>Dikarya</taxon>
        <taxon>Basidiomycota</taxon>
        <taxon>Agaricomycotina</taxon>
        <taxon>Agaricomycetes</taxon>
        <taxon>Polyporales</taxon>
        <taxon>Phanerochaetaceae</taxon>
        <taxon>Phanerochaete</taxon>
    </lineage>
</organism>